<evidence type="ECO:0000256" key="1">
    <source>
        <dbReference type="SAM" id="Phobius"/>
    </source>
</evidence>
<keyword evidence="1" id="KW-1133">Transmembrane helix</keyword>
<proteinExistence type="predicted"/>
<reference evidence="2 3" key="1">
    <citation type="journal article" date="2018" name="PLoS Genet.">
        <title>Population sequencing reveals clonal diversity and ancestral inbreeding in the grapevine cultivar Chardonnay.</title>
        <authorList>
            <person name="Roach M.J."/>
            <person name="Johnson D.L."/>
            <person name="Bohlmann J."/>
            <person name="van Vuuren H.J."/>
            <person name="Jones S.J."/>
            <person name="Pretorius I.S."/>
            <person name="Schmidt S.A."/>
            <person name="Borneman A.R."/>
        </authorList>
    </citation>
    <scope>NUCLEOTIDE SEQUENCE [LARGE SCALE GENOMIC DNA]</scope>
    <source>
        <strain evidence="3">cv. Chardonnay</strain>
        <tissue evidence="2">Leaf</tissue>
    </source>
</reference>
<name>A0A438ITI6_VITVI</name>
<gene>
    <name evidence="2" type="ORF">CK203_024735</name>
</gene>
<feature type="transmembrane region" description="Helical" evidence="1">
    <location>
        <begin position="12"/>
        <end position="35"/>
    </location>
</feature>
<keyword evidence="1" id="KW-0812">Transmembrane</keyword>
<sequence length="84" mass="9640">MIKSHFHRDVQICLCLVTSHPVTYWLMLCLCLVINKSVSNNYVLTTEGKVHDFQVEKNFLNGKLKAVTAYFSDTSIQKNISSFQ</sequence>
<keyword evidence="1" id="KW-0472">Membrane</keyword>
<accession>A0A438ITI6</accession>
<dbReference type="Proteomes" id="UP000288805">
    <property type="component" value="Unassembled WGS sequence"/>
</dbReference>
<comment type="caution">
    <text evidence="2">The sequence shown here is derived from an EMBL/GenBank/DDBJ whole genome shotgun (WGS) entry which is preliminary data.</text>
</comment>
<dbReference type="AlphaFoldDB" id="A0A438ITI6"/>
<evidence type="ECO:0000313" key="3">
    <source>
        <dbReference type="Proteomes" id="UP000288805"/>
    </source>
</evidence>
<organism evidence="2 3">
    <name type="scientific">Vitis vinifera</name>
    <name type="common">Grape</name>
    <dbReference type="NCBI Taxonomy" id="29760"/>
    <lineage>
        <taxon>Eukaryota</taxon>
        <taxon>Viridiplantae</taxon>
        <taxon>Streptophyta</taxon>
        <taxon>Embryophyta</taxon>
        <taxon>Tracheophyta</taxon>
        <taxon>Spermatophyta</taxon>
        <taxon>Magnoliopsida</taxon>
        <taxon>eudicotyledons</taxon>
        <taxon>Gunneridae</taxon>
        <taxon>Pentapetalae</taxon>
        <taxon>rosids</taxon>
        <taxon>Vitales</taxon>
        <taxon>Vitaceae</taxon>
        <taxon>Viteae</taxon>
        <taxon>Vitis</taxon>
    </lineage>
</organism>
<dbReference type="EMBL" id="QGNW01000084">
    <property type="protein sequence ID" value="RVX00049.1"/>
    <property type="molecule type" value="Genomic_DNA"/>
</dbReference>
<evidence type="ECO:0000313" key="2">
    <source>
        <dbReference type="EMBL" id="RVX00049.1"/>
    </source>
</evidence>
<protein>
    <submittedName>
        <fullName evidence="2">Uncharacterized protein</fullName>
    </submittedName>
</protein>